<feature type="transmembrane region" description="Helical" evidence="2">
    <location>
        <begin position="678"/>
        <end position="700"/>
    </location>
</feature>
<accession>A0A1E7EZD6</accession>
<feature type="transmembrane region" description="Helical" evidence="2">
    <location>
        <begin position="136"/>
        <end position="155"/>
    </location>
</feature>
<feature type="non-terminal residue" evidence="4">
    <location>
        <position position="709"/>
    </location>
</feature>
<dbReference type="InterPro" id="IPR052728">
    <property type="entry name" value="O2_lipid_transport_reg"/>
</dbReference>
<keyword evidence="2" id="KW-1133">Transmembrane helix</keyword>
<feature type="transmembrane region" description="Helical" evidence="2">
    <location>
        <begin position="587"/>
        <end position="607"/>
    </location>
</feature>
<evidence type="ECO:0000259" key="3">
    <source>
        <dbReference type="Pfam" id="PF01757"/>
    </source>
</evidence>
<keyword evidence="2" id="KW-0812">Transmembrane</keyword>
<protein>
    <recommendedName>
        <fullName evidence="3">Acyltransferase 3 domain-containing protein</fullName>
    </recommendedName>
</protein>
<feature type="region of interest" description="Disordered" evidence="1">
    <location>
        <begin position="157"/>
        <end position="187"/>
    </location>
</feature>
<feature type="compositionally biased region" description="Low complexity" evidence="1">
    <location>
        <begin position="177"/>
        <end position="187"/>
    </location>
</feature>
<evidence type="ECO:0000256" key="1">
    <source>
        <dbReference type="SAM" id="MobiDB-lite"/>
    </source>
</evidence>
<organism evidence="4 5">
    <name type="scientific">Fragilariopsis cylindrus CCMP1102</name>
    <dbReference type="NCBI Taxonomy" id="635003"/>
    <lineage>
        <taxon>Eukaryota</taxon>
        <taxon>Sar</taxon>
        <taxon>Stramenopiles</taxon>
        <taxon>Ochrophyta</taxon>
        <taxon>Bacillariophyta</taxon>
        <taxon>Bacillariophyceae</taxon>
        <taxon>Bacillariophycidae</taxon>
        <taxon>Bacillariales</taxon>
        <taxon>Bacillariaceae</taxon>
        <taxon>Fragilariopsis</taxon>
    </lineage>
</organism>
<dbReference type="PANTHER" id="PTHR11161:SF0">
    <property type="entry name" value="O-ACYLTRANSFERASE LIKE PROTEIN"/>
    <property type="match status" value="1"/>
</dbReference>
<dbReference type="Proteomes" id="UP000095751">
    <property type="component" value="Unassembled WGS sequence"/>
</dbReference>
<feature type="transmembrane region" description="Helical" evidence="2">
    <location>
        <begin position="645"/>
        <end position="666"/>
    </location>
</feature>
<evidence type="ECO:0000313" key="5">
    <source>
        <dbReference type="Proteomes" id="UP000095751"/>
    </source>
</evidence>
<gene>
    <name evidence="4" type="ORF">FRACYDRAFT_136539</name>
</gene>
<feature type="transmembrane region" description="Helical" evidence="2">
    <location>
        <begin position="342"/>
        <end position="363"/>
    </location>
</feature>
<dbReference type="InParanoid" id="A0A1E7EZD6"/>
<dbReference type="OrthoDB" id="207378at2759"/>
<dbReference type="KEGG" id="fcy:FRACYDRAFT_136539"/>
<feature type="transmembrane region" description="Helical" evidence="2">
    <location>
        <begin position="456"/>
        <end position="474"/>
    </location>
</feature>
<feature type="non-terminal residue" evidence="4">
    <location>
        <position position="1"/>
    </location>
</feature>
<sequence length="709" mass="79615">LSVATESSSHLAGLLSLDAQPWVYAGSGLGNVNEYSDDNQNNYNKFHVCLAGGTSRDSLTFASTCVVSACSASDIYAPDFIERLQTASFHQELLYDELVYDYITVQKRIATVGKYLNTGWVCGEYVIDWELIPSTIWFGIMSICILFTIIGTRTSSRSRSRSRSRTRSRRRRKSKNKVVSASSSTTKKSGEYNLNCNYSHSPSNFWFWSAWDINSHLQKLIEQRSTKTACLDGLKVGSIVWIIAAHVMAIQSSTGAGYSNPQDFLPPNGITTTFFGQLLFSSRYAVDTFLCISGYLAIYVLQRKLVVHSVVDVQSPPPQQQATTTTTTTSMLSMFQKIVMVILYRILRIIPLYMICSPFWMYIAPHLGSGPFWYQWEHFLQPCRELWWTNLLFVNNFWPWGAPTESNCFYHSWYLAVDIQLFCFICCPLIVILLVYQCKSKASKSNSNHAITVARYVTIILWLISVFGTAALAYTNNWSVNSFDGIDVGLFDIEGYSKPHVRAQSYLAGIYVALLPPSPPSPNRKKTTKTTTGGLSKNIQMIFALMGLIILSFITVTGAYARRACTFEESPSLGDDCGSLWSPSVNFLYTAFSRAIWSICIAILMYLCDDDDDDDDGGDDDECVQSVSVTNIVKSILSYKLWTPIAHLSFGAYLIHPIVIYVWFLGGREKITFRIFSYAMDVCSITVVTFAASFIVTILIEFPFGILLQ</sequence>
<dbReference type="EMBL" id="KV784369">
    <property type="protein sequence ID" value="OEU11227.1"/>
    <property type="molecule type" value="Genomic_DNA"/>
</dbReference>
<feature type="transmembrane region" description="Helical" evidence="2">
    <location>
        <begin position="413"/>
        <end position="436"/>
    </location>
</feature>
<dbReference type="PANTHER" id="PTHR11161">
    <property type="entry name" value="O-ACYLTRANSFERASE"/>
    <property type="match status" value="1"/>
</dbReference>
<keyword evidence="5" id="KW-1185">Reference proteome</keyword>
<feature type="transmembrane region" description="Helical" evidence="2">
    <location>
        <begin position="539"/>
        <end position="561"/>
    </location>
</feature>
<evidence type="ECO:0000313" key="4">
    <source>
        <dbReference type="EMBL" id="OEU11227.1"/>
    </source>
</evidence>
<evidence type="ECO:0000256" key="2">
    <source>
        <dbReference type="SAM" id="Phobius"/>
    </source>
</evidence>
<dbReference type="InterPro" id="IPR002656">
    <property type="entry name" value="Acyl_transf_3_dom"/>
</dbReference>
<name>A0A1E7EZD6_9STRA</name>
<feature type="domain" description="Acyltransferase 3" evidence="3">
    <location>
        <begin position="230"/>
        <end position="697"/>
    </location>
</feature>
<dbReference type="GO" id="GO:0016747">
    <property type="term" value="F:acyltransferase activity, transferring groups other than amino-acyl groups"/>
    <property type="evidence" value="ECO:0007669"/>
    <property type="project" value="InterPro"/>
</dbReference>
<feature type="compositionally biased region" description="Basic residues" evidence="1">
    <location>
        <begin position="157"/>
        <end position="176"/>
    </location>
</feature>
<keyword evidence="2" id="KW-0472">Membrane</keyword>
<reference evidence="4 5" key="1">
    <citation type="submission" date="2016-09" db="EMBL/GenBank/DDBJ databases">
        <title>Extensive genetic diversity and differential bi-allelic expression allows diatom success in the polar Southern Ocean.</title>
        <authorList>
            <consortium name="DOE Joint Genome Institute"/>
            <person name="Mock T."/>
            <person name="Otillar R.P."/>
            <person name="Strauss J."/>
            <person name="Dupont C."/>
            <person name="Frickenhaus S."/>
            <person name="Maumus F."/>
            <person name="Mcmullan M."/>
            <person name="Sanges R."/>
            <person name="Schmutz J."/>
            <person name="Toseland A."/>
            <person name="Valas R."/>
            <person name="Veluchamy A."/>
            <person name="Ward B.J."/>
            <person name="Allen A."/>
            <person name="Barry K."/>
            <person name="Falciatore A."/>
            <person name="Ferrante M."/>
            <person name="Fortunato A.E."/>
            <person name="Gloeckner G."/>
            <person name="Gruber A."/>
            <person name="Hipkin R."/>
            <person name="Janech M."/>
            <person name="Kroth P."/>
            <person name="Leese F."/>
            <person name="Lindquist E."/>
            <person name="Lyon B.R."/>
            <person name="Martin J."/>
            <person name="Mayer C."/>
            <person name="Parker M."/>
            <person name="Quesneville H."/>
            <person name="Raymond J."/>
            <person name="Uhlig C."/>
            <person name="Valentin K.U."/>
            <person name="Worden A.Z."/>
            <person name="Armbrust E.V."/>
            <person name="Bowler C."/>
            <person name="Green B."/>
            <person name="Moulton V."/>
            <person name="Van Oosterhout C."/>
            <person name="Grigoriev I."/>
        </authorList>
    </citation>
    <scope>NUCLEOTIDE SEQUENCE [LARGE SCALE GENOMIC DNA]</scope>
    <source>
        <strain evidence="4 5">CCMP1102</strain>
    </source>
</reference>
<proteinExistence type="predicted"/>
<dbReference type="Pfam" id="PF01757">
    <property type="entry name" value="Acyl_transf_3"/>
    <property type="match status" value="1"/>
</dbReference>
<dbReference type="AlphaFoldDB" id="A0A1E7EZD6"/>